<evidence type="ECO:0000256" key="3">
    <source>
        <dbReference type="ARBA" id="ARBA00022801"/>
    </source>
</evidence>
<dbReference type="InterPro" id="IPR038765">
    <property type="entry name" value="Papain-like_cys_pep_sf"/>
</dbReference>
<evidence type="ECO:0000256" key="1">
    <source>
        <dbReference type="ARBA" id="ARBA00005234"/>
    </source>
</evidence>
<accession>A0A0Q3S104</accession>
<dbReference type="STRING" id="15368.A0A0Q3S104"/>
<dbReference type="PROSITE" id="PS50600">
    <property type="entry name" value="ULP_PROTEASE"/>
    <property type="match status" value="1"/>
</dbReference>
<dbReference type="Pfam" id="PF02902">
    <property type="entry name" value="Peptidase_C48"/>
    <property type="match status" value="1"/>
</dbReference>
<evidence type="ECO:0000313" key="7">
    <source>
        <dbReference type="EnsemblPlants" id="KQK18714"/>
    </source>
</evidence>
<evidence type="ECO:0000259" key="5">
    <source>
        <dbReference type="PROSITE" id="PS50600"/>
    </source>
</evidence>
<dbReference type="GO" id="GO:0005634">
    <property type="term" value="C:nucleus"/>
    <property type="evidence" value="ECO:0000318"/>
    <property type="project" value="GO_Central"/>
</dbReference>
<reference evidence="6" key="2">
    <citation type="submission" date="2017-06" db="EMBL/GenBank/DDBJ databases">
        <title>WGS assembly of Brachypodium distachyon.</title>
        <authorList>
            <consortium name="The International Brachypodium Initiative"/>
            <person name="Lucas S."/>
            <person name="Harmon-Smith M."/>
            <person name="Lail K."/>
            <person name="Tice H."/>
            <person name="Grimwood J."/>
            <person name="Bruce D."/>
            <person name="Barry K."/>
            <person name="Shu S."/>
            <person name="Lindquist E."/>
            <person name="Wang M."/>
            <person name="Pitluck S."/>
            <person name="Vogel J.P."/>
            <person name="Garvin D.F."/>
            <person name="Mockler T.C."/>
            <person name="Schmutz J."/>
            <person name="Rokhsar D."/>
            <person name="Bevan M.W."/>
        </authorList>
    </citation>
    <scope>NUCLEOTIDE SEQUENCE</scope>
    <source>
        <strain evidence="6">Bd21</strain>
    </source>
</reference>
<gene>
    <name evidence="6" type="ORF">BRADI_1g44245v3</name>
</gene>
<organism evidence="6">
    <name type="scientific">Brachypodium distachyon</name>
    <name type="common">Purple false brome</name>
    <name type="synonym">Trachynia distachya</name>
    <dbReference type="NCBI Taxonomy" id="15368"/>
    <lineage>
        <taxon>Eukaryota</taxon>
        <taxon>Viridiplantae</taxon>
        <taxon>Streptophyta</taxon>
        <taxon>Embryophyta</taxon>
        <taxon>Tracheophyta</taxon>
        <taxon>Spermatophyta</taxon>
        <taxon>Magnoliopsida</taxon>
        <taxon>Liliopsida</taxon>
        <taxon>Poales</taxon>
        <taxon>Poaceae</taxon>
        <taxon>BOP clade</taxon>
        <taxon>Pooideae</taxon>
        <taxon>Stipodae</taxon>
        <taxon>Brachypodieae</taxon>
        <taxon>Brachypodium</taxon>
    </lineage>
</organism>
<name>A0A0Q3S104_BRADI</name>
<keyword evidence="3" id="KW-0378">Hydrolase</keyword>
<evidence type="ECO:0000313" key="8">
    <source>
        <dbReference type="Proteomes" id="UP000008810"/>
    </source>
</evidence>
<proteinExistence type="inferred from homology"/>
<reference evidence="6 7" key="1">
    <citation type="journal article" date="2010" name="Nature">
        <title>Genome sequencing and analysis of the model grass Brachypodium distachyon.</title>
        <authorList>
            <consortium name="International Brachypodium Initiative"/>
        </authorList>
    </citation>
    <scope>NUCLEOTIDE SEQUENCE [LARGE SCALE GENOMIC DNA]</scope>
    <source>
        <strain evidence="6 7">Bd21</strain>
    </source>
</reference>
<dbReference type="OrthoDB" id="696486at2759"/>
<feature type="domain" description="Ubiquitin-like protease family profile" evidence="5">
    <location>
        <begin position="1"/>
        <end position="162"/>
    </location>
</feature>
<dbReference type="EnsemblPlants" id="KQK18714">
    <property type="protein sequence ID" value="KQK18714"/>
    <property type="gene ID" value="BRADI_1g44245v3"/>
</dbReference>
<dbReference type="EMBL" id="CM000880">
    <property type="protein sequence ID" value="KQK18714.1"/>
    <property type="molecule type" value="Genomic_DNA"/>
</dbReference>
<keyword evidence="4" id="KW-0788">Thiol protease</keyword>
<dbReference type="InParanoid" id="A0A0Q3S104"/>
<dbReference type="Proteomes" id="UP000008810">
    <property type="component" value="Chromosome 1"/>
</dbReference>
<evidence type="ECO:0000256" key="2">
    <source>
        <dbReference type="ARBA" id="ARBA00022670"/>
    </source>
</evidence>
<dbReference type="GO" id="GO:0016929">
    <property type="term" value="F:deSUMOylase activity"/>
    <property type="evidence" value="ECO:0000318"/>
    <property type="project" value="GO_Central"/>
</dbReference>
<protein>
    <recommendedName>
        <fullName evidence="5">Ubiquitin-like protease family profile domain-containing protein</fullName>
    </recommendedName>
</protein>
<keyword evidence="8" id="KW-1185">Reference proteome</keyword>
<reference evidence="7" key="3">
    <citation type="submission" date="2018-08" db="UniProtKB">
        <authorList>
            <consortium name="EnsemblPlants"/>
        </authorList>
    </citation>
    <scope>IDENTIFICATION</scope>
    <source>
        <strain evidence="7">cv. Bd21</strain>
    </source>
</reference>
<dbReference type="SUPFAM" id="SSF54001">
    <property type="entry name" value="Cysteine proteinases"/>
    <property type="match status" value="1"/>
</dbReference>
<sequence length="216" mass="25647">MTQGKLMNEGWVQGYVLNSFCRKLFRDNHPRDSLKHFFFHTMSEYFLEKYTTQSKKEKMKECVMNAFEGAGSAMTLHLSNMLYFPSLHMQHWFLFIVDLRDEKYIFLDSLFALTIKKFTQAWHDCGLPSQRFDEYGILYSRVPKQNNGHDCGIFVMKFMEQWDPRNQPSCAFSKDDIPSIRVKICNEIMFSKHNVQEDAKHFIWNFNPAMYIPGSQ</sequence>
<dbReference type="GO" id="GO:0006508">
    <property type="term" value="P:proteolysis"/>
    <property type="evidence" value="ECO:0007669"/>
    <property type="project" value="UniProtKB-KW"/>
</dbReference>
<evidence type="ECO:0000256" key="4">
    <source>
        <dbReference type="ARBA" id="ARBA00022807"/>
    </source>
</evidence>
<dbReference type="Gramene" id="KQK18714">
    <property type="protein sequence ID" value="KQK18714"/>
    <property type="gene ID" value="BRADI_1g44245v3"/>
</dbReference>
<dbReference type="AlphaFoldDB" id="A0A0Q3S104"/>
<evidence type="ECO:0000313" key="6">
    <source>
        <dbReference type="EMBL" id="KQK18714.1"/>
    </source>
</evidence>
<dbReference type="PANTHER" id="PTHR12606">
    <property type="entry name" value="SENTRIN/SUMO-SPECIFIC PROTEASE"/>
    <property type="match status" value="1"/>
</dbReference>
<comment type="similarity">
    <text evidence="1">Belongs to the peptidase C48 family.</text>
</comment>
<dbReference type="InterPro" id="IPR003653">
    <property type="entry name" value="Peptidase_C48_C"/>
</dbReference>
<dbReference type="GO" id="GO:0016926">
    <property type="term" value="P:protein desumoylation"/>
    <property type="evidence" value="ECO:0000318"/>
    <property type="project" value="GO_Central"/>
</dbReference>
<dbReference type="PANTHER" id="PTHR12606:SF141">
    <property type="entry name" value="GH15225P-RELATED"/>
    <property type="match status" value="1"/>
</dbReference>
<dbReference type="Gene3D" id="3.40.395.10">
    <property type="entry name" value="Adenoviral Proteinase, Chain A"/>
    <property type="match status" value="1"/>
</dbReference>
<keyword evidence="2" id="KW-0645">Protease</keyword>